<dbReference type="InterPro" id="IPR012340">
    <property type="entry name" value="NA-bd_OB-fold"/>
</dbReference>
<dbReference type="InterPro" id="IPR003871">
    <property type="entry name" value="RFA1B/D_OB_1st"/>
</dbReference>
<dbReference type="STRING" id="4232.A0A251UIJ9"/>
<dbReference type="PANTHER" id="PTHR47165:SF4">
    <property type="entry name" value="OS03G0429900 PROTEIN"/>
    <property type="match status" value="1"/>
</dbReference>
<organism evidence="2 3">
    <name type="scientific">Helianthus annuus</name>
    <name type="common">Common sunflower</name>
    <dbReference type="NCBI Taxonomy" id="4232"/>
    <lineage>
        <taxon>Eukaryota</taxon>
        <taxon>Viridiplantae</taxon>
        <taxon>Streptophyta</taxon>
        <taxon>Embryophyta</taxon>
        <taxon>Tracheophyta</taxon>
        <taxon>Spermatophyta</taxon>
        <taxon>Magnoliopsida</taxon>
        <taxon>eudicotyledons</taxon>
        <taxon>Gunneridae</taxon>
        <taxon>Pentapetalae</taxon>
        <taxon>asterids</taxon>
        <taxon>campanulids</taxon>
        <taxon>Asterales</taxon>
        <taxon>Asteraceae</taxon>
        <taxon>Asteroideae</taxon>
        <taxon>Heliantheae alliance</taxon>
        <taxon>Heliantheae</taxon>
        <taxon>Helianthus</taxon>
    </lineage>
</organism>
<proteinExistence type="predicted"/>
<dbReference type="AlphaFoldDB" id="A0A251UIJ9"/>
<feature type="domain" description="Replication protein A 70 kDa DNA-binding subunit B/D first OB fold" evidence="1">
    <location>
        <begin position="1"/>
        <end position="67"/>
    </location>
</feature>
<protein>
    <submittedName>
        <fullName evidence="2">Putative nucleic acid-binding, OB-fold protein</fullName>
    </submittedName>
</protein>
<dbReference type="SUPFAM" id="SSF50249">
    <property type="entry name" value="Nucleic acid-binding proteins"/>
    <property type="match status" value="2"/>
</dbReference>
<accession>A0A251UIJ9</accession>
<dbReference type="Proteomes" id="UP000215914">
    <property type="component" value="Chromosome 6"/>
</dbReference>
<gene>
    <name evidence="2" type="ORF">HannXRQ_Chr06g0179661</name>
</gene>
<keyword evidence="3" id="KW-1185">Reference proteome</keyword>
<dbReference type="OMA" id="YTIMNID"/>
<dbReference type="EMBL" id="CM007895">
    <property type="protein sequence ID" value="OTG23190.1"/>
    <property type="molecule type" value="Genomic_DNA"/>
</dbReference>
<name>A0A251UIJ9_HELAN</name>
<evidence type="ECO:0000313" key="3">
    <source>
        <dbReference type="Proteomes" id="UP000215914"/>
    </source>
</evidence>
<reference evidence="3" key="1">
    <citation type="journal article" date="2017" name="Nature">
        <title>The sunflower genome provides insights into oil metabolism, flowering and Asterid evolution.</title>
        <authorList>
            <person name="Badouin H."/>
            <person name="Gouzy J."/>
            <person name="Grassa C.J."/>
            <person name="Murat F."/>
            <person name="Staton S.E."/>
            <person name="Cottret L."/>
            <person name="Lelandais-Briere C."/>
            <person name="Owens G.L."/>
            <person name="Carrere S."/>
            <person name="Mayjonade B."/>
            <person name="Legrand L."/>
            <person name="Gill N."/>
            <person name="Kane N.C."/>
            <person name="Bowers J.E."/>
            <person name="Hubner S."/>
            <person name="Bellec A."/>
            <person name="Berard A."/>
            <person name="Berges H."/>
            <person name="Blanchet N."/>
            <person name="Boniface M.C."/>
            <person name="Brunel D."/>
            <person name="Catrice O."/>
            <person name="Chaidir N."/>
            <person name="Claudel C."/>
            <person name="Donnadieu C."/>
            <person name="Faraut T."/>
            <person name="Fievet G."/>
            <person name="Helmstetter N."/>
            <person name="King M."/>
            <person name="Knapp S.J."/>
            <person name="Lai Z."/>
            <person name="Le Paslier M.C."/>
            <person name="Lippi Y."/>
            <person name="Lorenzon L."/>
            <person name="Mandel J.R."/>
            <person name="Marage G."/>
            <person name="Marchand G."/>
            <person name="Marquand E."/>
            <person name="Bret-Mestries E."/>
            <person name="Morien E."/>
            <person name="Nambeesan S."/>
            <person name="Nguyen T."/>
            <person name="Pegot-Espagnet P."/>
            <person name="Pouilly N."/>
            <person name="Raftis F."/>
            <person name="Sallet E."/>
            <person name="Schiex T."/>
            <person name="Thomas J."/>
            <person name="Vandecasteele C."/>
            <person name="Vares D."/>
            <person name="Vear F."/>
            <person name="Vautrin S."/>
            <person name="Crespi M."/>
            <person name="Mangin B."/>
            <person name="Burke J.M."/>
            <person name="Salse J."/>
            <person name="Munos S."/>
            <person name="Vincourt P."/>
            <person name="Rieseberg L.H."/>
            <person name="Langlade N.B."/>
        </authorList>
    </citation>
    <scope>NUCLEOTIDE SEQUENCE [LARGE SCALE GENOMIC DNA]</scope>
    <source>
        <strain evidence="3">cv. SF193</strain>
    </source>
</reference>
<dbReference type="Pfam" id="PF02721">
    <property type="entry name" value="DUF223"/>
    <property type="match status" value="1"/>
</dbReference>
<dbReference type="CDD" id="cd04481">
    <property type="entry name" value="RPA1_DBD_B_like"/>
    <property type="match status" value="1"/>
</dbReference>
<dbReference type="Gene3D" id="2.40.50.140">
    <property type="entry name" value="Nucleic acid-binding proteins"/>
    <property type="match status" value="2"/>
</dbReference>
<sequence length="254" mass="30241">MVLMDEKGTKMQATVWSNDFKKHEKILQQNECYTVFKPRFDKNNQKFKHFDTKYVLTFNLETTIRKCNNFIGPTHGFEFSTFKSIKNGGVSSEFRTDFIGYVEEWFAREDTTTRYGKQSYKMDLILRDLEGIALKLTLWEEYCDQMQEYISKNKEEEHIVLIVQFGSVHDYKGTINVANAYYITKLFINERNEEIVNFKRRYLVFPSTFISPPNIYSPPIRYQVLILNSLVFYLCLNHCNRFLQHLPKSKVRVC</sequence>
<dbReference type="PANTHER" id="PTHR47165">
    <property type="entry name" value="OS03G0429900 PROTEIN"/>
    <property type="match status" value="1"/>
</dbReference>
<evidence type="ECO:0000259" key="1">
    <source>
        <dbReference type="Pfam" id="PF02721"/>
    </source>
</evidence>
<evidence type="ECO:0000313" key="2">
    <source>
        <dbReference type="EMBL" id="OTG23190.1"/>
    </source>
</evidence>
<dbReference type="InParanoid" id="A0A251UIJ9"/>